<dbReference type="InterPro" id="IPR051821">
    <property type="entry name" value="Asp/Asn_beta-hydroxylase"/>
</dbReference>
<accession>H5SGI0</accession>
<name>H5SGI0_9BACT</name>
<reference evidence="5" key="2">
    <citation type="journal article" date="2012" name="PLoS ONE">
        <title>A Deeply Branching Thermophilic Bacterium with an Ancient Acetyl-CoA Pathway Dominates a Subsurface Ecosystem.</title>
        <authorList>
            <person name="Takami H."/>
            <person name="Noguchi H."/>
            <person name="Takaki Y."/>
            <person name="Uchiyama I."/>
            <person name="Toyoda A."/>
            <person name="Nishi S."/>
            <person name="Chee G.-J."/>
            <person name="Arai W."/>
            <person name="Nunoura T."/>
            <person name="Itoh T."/>
            <person name="Hattori M."/>
            <person name="Takai K."/>
        </authorList>
    </citation>
    <scope>NUCLEOTIDE SEQUENCE</scope>
</reference>
<evidence type="ECO:0000256" key="2">
    <source>
        <dbReference type="ARBA" id="ARBA00022964"/>
    </source>
</evidence>
<keyword evidence="3" id="KW-0560">Oxidoreductase</keyword>
<dbReference type="GO" id="GO:0051213">
    <property type="term" value="F:dioxygenase activity"/>
    <property type="evidence" value="ECO:0007669"/>
    <property type="project" value="UniProtKB-KW"/>
</dbReference>
<dbReference type="Gene3D" id="2.60.120.330">
    <property type="entry name" value="B-lactam Antibiotic, Isopenicillin N Synthase, Chain"/>
    <property type="match status" value="1"/>
</dbReference>
<evidence type="ECO:0000313" key="5">
    <source>
        <dbReference type="EMBL" id="BAL55266.1"/>
    </source>
</evidence>
<gene>
    <name evidence="5" type="ORF">HGMM_F25B04C09</name>
</gene>
<proteinExistence type="inferred from homology"/>
<dbReference type="AlphaFoldDB" id="H5SGI0"/>
<evidence type="ECO:0000256" key="3">
    <source>
        <dbReference type="ARBA" id="ARBA00023002"/>
    </source>
</evidence>
<protein>
    <submittedName>
        <fullName evidence="5">Aspartyl/asparaginyl beta-hydroxylase</fullName>
    </submittedName>
</protein>
<dbReference type="EMBL" id="AP011714">
    <property type="protein sequence ID" value="BAL55266.1"/>
    <property type="molecule type" value="Genomic_DNA"/>
</dbReference>
<feature type="domain" description="Aspartyl/asparaginy/proline hydroxylase" evidence="4">
    <location>
        <begin position="56"/>
        <end position="212"/>
    </location>
</feature>
<dbReference type="PANTHER" id="PTHR46332:SF5">
    <property type="entry name" value="ASPARTATE BETA-HYDROXYLASE DOMAIN CONTAINING 2"/>
    <property type="match status" value="1"/>
</dbReference>
<dbReference type="GO" id="GO:0016020">
    <property type="term" value="C:membrane"/>
    <property type="evidence" value="ECO:0007669"/>
    <property type="project" value="TreeGrafter"/>
</dbReference>
<organism evidence="5">
    <name type="scientific">uncultured Bacteroidota bacterium</name>
    <dbReference type="NCBI Taxonomy" id="152509"/>
    <lineage>
        <taxon>Bacteria</taxon>
        <taxon>Pseudomonadati</taxon>
        <taxon>Bacteroidota</taxon>
        <taxon>environmental samples</taxon>
    </lineage>
</organism>
<comment type="similarity">
    <text evidence="1">Belongs to the aspartyl/asparaginyl beta-hydroxylase family.</text>
</comment>
<dbReference type="PANTHER" id="PTHR46332">
    <property type="entry name" value="ASPARTATE BETA-HYDROXYLASE DOMAIN-CONTAINING PROTEIN 2"/>
    <property type="match status" value="1"/>
</dbReference>
<dbReference type="Pfam" id="PF05118">
    <property type="entry name" value="Asp_Arg_Hydrox"/>
    <property type="match status" value="1"/>
</dbReference>
<reference evidence="5" key="1">
    <citation type="journal article" date="2005" name="Environ. Microbiol.">
        <title>Genetic and functional properties of uncultivated thermophilic crenarchaeotes from a subsurface gold mine as revealed by analysis of genome fragments.</title>
        <authorList>
            <person name="Nunoura T."/>
            <person name="Hirayama H."/>
            <person name="Takami H."/>
            <person name="Oida H."/>
            <person name="Nishi S."/>
            <person name="Shimamura S."/>
            <person name="Suzuki Y."/>
            <person name="Inagaki F."/>
            <person name="Takai K."/>
            <person name="Nealson K.H."/>
            <person name="Horikoshi K."/>
        </authorList>
    </citation>
    <scope>NUCLEOTIDE SEQUENCE</scope>
</reference>
<dbReference type="InterPro" id="IPR007803">
    <property type="entry name" value="Asp/Arg/Pro-Hydrxlase"/>
</dbReference>
<evidence type="ECO:0000259" key="4">
    <source>
        <dbReference type="Pfam" id="PF05118"/>
    </source>
</evidence>
<sequence length="254" mass="29803">MAGQVYKGVLKKPKTLREKIVQSIVDFVEEVNARFSVHGNPPVYDTRLFPWAKELEDNWQVIRAELDKVLSRKDELPAFHEITPEVTTITQDKNWKTFMFCGYGRWSEANTRMCPETTRLLRRIPGIKTAFFSILEPGKYIPPHRGPYNGVLRLHLGLIVPEPKEQCWIRVHDQKLHWEEGKAIIFDDCFDHEVHNNTNGLRAVLFVDFVRPTYFPANVLNWLLLNVAYFTPYITEAAEREKAWEQLFYQQAKK</sequence>
<dbReference type="SUPFAM" id="SSF51197">
    <property type="entry name" value="Clavaminate synthase-like"/>
    <property type="match status" value="1"/>
</dbReference>
<keyword evidence="2" id="KW-0223">Dioxygenase</keyword>
<evidence type="ECO:0000256" key="1">
    <source>
        <dbReference type="ARBA" id="ARBA00007730"/>
    </source>
</evidence>
<dbReference type="InterPro" id="IPR027443">
    <property type="entry name" value="IPNS-like_sf"/>
</dbReference>